<name>A0A392ML90_9FABA</name>
<accession>A0A392ML90</accession>
<sequence length="76" mass="8816">MFWITHFPWSFNGDDCYGDYDLKFFYGLHCGEPNKVSSEDVAVKTHTAAFGSEECAEGEMSAHDFSRRVMRLQLLW</sequence>
<reference evidence="1 2" key="1">
    <citation type="journal article" date="2018" name="Front. Plant Sci.">
        <title>Red Clover (Trifolium pratense) and Zigzag Clover (T. medium) - A Picture of Genomic Similarities and Differences.</title>
        <authorList>
            <person name="Dluhosova J."/>
            <person name="Istvanek J."/>
            <person name="Nedelnik J."/>
            <person name="Repkova J."/>
        </authorList>
    </citation>
    <scope>NUCLEOTIDE SEQUENCE [LARGE SCALE GENOMIC DNA]</scope>
    <source>
        <strain evidence="2">cv. 10/8</strain>
        <tissue evidence="1">Leaf</tissue>
    </source>
</reference>
<organism evidence="1 2">
    <name type="scientific">Trifolium medium</name>
    <dbReference type="NCBI Taxonomy" id="97028"/>
    <lineage>
        <taxon>Eukaryota</taxon>
        <taxon>Viridiplantae</taxon>
        <taxon>Streptophyta</taxon>
        <taxon>Embryophyta</taxon>
        <taxon>Tracheophyta</taxon>
        <taxon>Spermatophyta</taxon>
        <taxon>Magnoliopsida</taxon>
        <taxon>eudicotyledons</taxon>
        <taxon>Gunneridae</taxon>
        <taxon>Pentapetalae</taxon>
        <taxon>rosids</taxon>
        <taxon>fabids</taxon>
        <taxon>Fabales</taxon>
        <taxon>Fabaceae</taxon>
        <taxon>Papilionoideae</taxon>
        <taxon>50 kb inversion clade</taxon>
        <taxon>NPAAA clade</taxon>
        <taxon>Hologalegina</taxon>
        <taxon>IRL clade</taxon>
        <taxon>Trifolieae</taxon>
        <taxon>Trifolium</taxon>
    </lineage>
</organism>
<evidence type="ECO:0000313" key="2">
    <source>
        <dbReference type="Proteomes" id="UP000265520"/>
    </source>
</evidence>
<keyword evidence="2" id="KW-1185">Reference proteome</keyword>
<comment type="caution">
    <text evidence="1">The sequence shown here is derived from an EMBL/GenBank/DDBJ whole genome shotgun (WGS) entry which is preliminary data.</text>
</comment>
<evidence type="ECO:0000313" key="1">
    <source>
        <dbReference type="EMBL" id="MCH88292.1"/>
    </source>
</evidence>
<protein>
    <submittedName>
        <fullName evidence="1">Uncharacterized protein</fullName>
    </submittedName>
</protein>
<dbReference type="AlphaFoldDB" id="A0A392ML90"/>
<dbReference type="Proteomes" id="UP000265520">
    <property type="component" value="Unassembled WGS sequence"/>
</dbReference>
<dbReference type="EMBL" id="LXQA010013889">
    <property type="protein sequence ID" value="MCH88292.1"/>
    <property type="molecule type" value="Genomic_DNA"/>
</dbReference>
<gene>
    <name evidence="1" type="ORF">A2U01_0009176</name>
</gene>
<proteinExistence type="predicted"/>